<evidence type="ECO:0000256" key="4">
    <source>
        <dbReference type="ARBA" id="ARBA00022679"/>
    </source>
</evidence>
<keyword evidence="2" id="KW-0169">Cobalamin biosynthesis</keyword>
<sequence length="405" mass="42496">MTAPWLDLIGVGDGGLETLSPEAAARLDRAEIVFGGHRHLAMLPAAHPAERQSWRSPFAESAADILAARGRRAVVLATGDPSWFGPAKWLRGVLDAAEFRVWPAPSAFSLAAARLGWALEDCRCLTVHGRALENAAAGFAEGRKLLILSEDGASPAALAALLTQAGYGASPVHVLEHLGGSHERIRAARAAIFDLADIAALNTVAVECVALEGAKVWPPGPGLPDEAFRHDGKMTKRVLRALALSALSPRAGELLWDVGSGSGAIAVEWCRAASAARALAIEPNPERLAFIRENRVRLAAPGITIVPARAPEAFDGLAAPDAVFIGGGLTEGVFAPAYHALKPGGRLVAHAVTLESEAILLSLHAEYGGDLLRVSVDHAAPVGPFRGWRPSMPVLHWHLTKEAGA</sequence>
<evidence type="ECO:0000256" key="3">
    <source>
        <dbReference type="ARBA" id="ARBA00022603"/>
    </source>
</evidence>
<dbReference type="InterPro" id="IPR014776">
    <property type="entry name" value="4pyrrole_Mease_sub2"/>
</dbReference>
<dbReference type="Gene3D" id="3.40.1010.10">
    <property type="entry name" value="Cobalt-precorrin-4 Transmethylase, Domain 1"/>
    <property type="match status" value="1"/>
</dbReference>
<evidence type="ECO:0000256" key="2">
    <source>
        <dbReference type="ARBA" id="ARBA00022573"/>
    </source>
</evidence>
<dbReference type="InterPro" id="IPR000878">
    <property type="entry name" value="4pyrrol_Mease"/>
</dbReference>
<keyword evidence="3 7" id="KW-0489">Methyltransferase</keyword>
<evidence type="ECO:0000259" key="6">
    <source>
        <dbReference type="Pfam" id="PF00590"/>
    </source>
</evidence>
<dbReference type="eggNOG" id="COG2241">
    <property type="taxonomic scope" value="Bacteria"/>
</dbReference>
<dbReference type="Gene3D" id="3.30.950.10">
    <property type="entry name" value="Methyltransferase, Cobalt-precorrin-4 Transmethylase, Domain 2"/>
    <property type="match status" value="1"/>
</dbReference>
<dbReference type="PATRIC" id="fig|401562.3.peg.5051"/>
<accession>A0A175QXP7</accession>
<dbReference type="Gene3D" id="3.40.50.150">
    <property type="entry name" value="Vaccinia Virus protein VP39"/>
    <property type="match status" value="1"/>
</dbReference>
<comment type="caution">
    <text evidence="7">The sequence shown here is derived from an EMBL/GenBank/DDBJ whole genome shotgun (WGS) entry which is preliminary data.</text>
</comment>
<dbReference type="GO" id="GO:0009236">
    <property type="term" value="P:cobalamin biosynthetic process"/>
    <property type="evidence" value="ECO:0007669"/>
    <property type="project" value="UniProtKB-UniPathway"/>
</dbReference>
<dbReference type="eggNOG" id="COG2242">
    <property type="taxonomic scope" value="Bacteria"/>
</dbReference>
<dbReference type="EMBL" id="LDPZ01000085">
    <property type="protein sequence ID" value="KTQ80719.1"/>
    <property type="molecule type" value="Genomic_DNA"/>
</dbReference>
<dbReference type="PIRSF" id="PIRSF036428">
    <property type="entry name" value="CobL"/>
    <property type="match status" value="1"/>
</dbReference>
<dbReference type="GO" id="GO:0008276">
    <property type="term" value="F:protein methyltransferase activity"/>
    <property type="evidence" value="ECO:0007669"/>
    <property type="project" value="InterPro"/>
</dbReference>
<dbReference type="UniPathway" id="UPA00148"/>
<organism evidence="7 8">
    <name type="scientific">Aureimonas ureilytica</name>
    <dbReference type="NCBI Taxonomy" id="401562"/>
    <lineage>
        <taxon>Bacteria</taxon>
        <taxon>Pseudomonadati</taxon>
        <taxon>Pseudomonadota</taxon>
        <taxon>Alphaproteobacteria</taxon>
        <taxon>Hyphomicrobiales</taxon>
        <taxon>Aurantimonadaceae</taxon>
        <taxon>Aureimonas</taxon>
    </lineage>
</organism>
<evidence type="ECO:0000313" key="7">
    <source>
        <dbReference type="EMBL" id="KTQ80719.1"/>
    </source>
</evidence>
<dbReference type="InterPro" id="IPR012818">
    <property type="entry name" value="CbiE"/>
</dbReference>
<evidence type="ECO:0000313" key="8">
    <source>
        <dbReference type="Proteomes" id="UP000078272"/>
    </source>
</evidence>
<dbReference type="STRING" id="401562.NS365_17500"/>
<dbReference type="AlphaFoldDB" id="A0A175QXP7"/>
<dbReference type="PANTHER" id="PTHR43182:SF1">
    <property type="entry name" value="COBALT-PRECORRIN-7 C(5)-METHYLTRANSFERASE"/>
    <property type="match status" value="1"/>
</dbReference>
<proteinExistence type="predicted"/>
<dbReference type="GO" id="GO:0032259">
    <property type="term" value="P:methylation"/>
    <property type="evidence" value="ECO:0007669"/>
    <property type="project" value="UniProtKB-KW"/>
</dbReference>
<dbReference type="PANTHER" id="PTHR43182">
    <property type="entry name" value="COBALT-PRECORRIN-6B C(15)-METHYLTRANSFERASE (DECARBOXYLATING)"/>
    <property type="match status" value="1"/>
</dbReference>
<dbReference type="InterPro" id="IPR029063">
    <property type="entry name" value="SAM-dependent_MTases_sf"/>
</dbReference>
<dbReference type="NCBIfam" id="TIGR02469">
    <property type="entry name" value="CbiT"/>
    <property type="match status" value="1"/>
</dbReference>
<gene>
    <name evidence="7" type="ORF">NS226_22675</name>
</gene>
<keyword evidence="5" id="KW-0949">S-adenosyl-L-methionine</keyword>
<dbReference type="RefSeq" id="WP_058636883.1">
    <property type="nucleotide sequence ID" value="NZ_LDPZ01000085.1"/>
</dbReference>
<dbReference type="OrthoDB" id="9787825at2"/>
<dbReference type="InterPro" id="IPR006365">
    <property type="entry name" value="Cbl_synth_CobL"/>
</dbReference>
<dbReference type="InterPro" id="IPR035996">
    <property type="entry name" value="4pyrrol_Methylase_sf"/>
</dbReference>
<dbReference type="CDD" id="cd11644">
    <property type="entry name" value="Precorrin-6Y-MT"/>
    <property type="match status" value="1"/>
</dbReference>
<dbReference type="InterPro" id="IPR014777">
    <property type="entry name" value="4pyrrole_Mease_sub1"/>
</dbReference>
<dbReference type="SUPFAM" id="SSF53335">
    <property type="entry name" value="S-adenosyl-L-methionine-dependent methyltransferases"/>
    <property type="match status" value="1"/>
</dbReference>
<feature type="domain" description="Tetrapyrrole methylase" evidence="6">
    <location>
        <begin position="8"/>
        <end position="189"/>
    </location>
</feature>
<dbReference type="Pfam" id="PF00590">
    <property type="entry name" value="TP_methylase"/>
    <property type="match status" value="1"/>
</dbReference>
<evidence type="ECO:0000256" key="1">
    <source>
        <dbReference type="ARBA" id="ARBA00004953"/>
    </source>
</evidence>
<dbReference type="NCBIfam" id="TIGR02467">
    <property type="entry name" value="CbiE"/>
    <property type="match status" value="1"/>
</dbReference>
<comment type="pathway">
    <text evidence="1">Cofactor biosynthesis; adenosylcobalamin biosynthesis.</text>
</comment>
<name>A0A175QXP7_9HYPH</name>
<reference evidence="7 8" key="1">
    <citation type="journal article" date="2016" name="Front. Microbiol.">
        <title>Genomic Resource of Rice Seed Associated Bacteria.</title>
        <authorList>
            <person name="Midha S."/>
            <person name="Bansal K."/>
            <person name="Sharma S."/>
            <person name="Kumar N."/>
            <person name="Patil P.P."/>
            <person name="Chaudhry V."/>
            <person name="Patil P.B."/>
        </authorList>
    </citation>
    <scope>NUCLEOTIDE SEQUENCE [LARGE SCALE GENOMIC DNA]</scope>
    <source>
        <strain evidence="7 8">NS226</strain>
    </source>
</reference>
<dbReference type="CDD" id="cd02440">
    <property type="entry name" value="AdoMet_MTases"/>
    <property type="match status" value="1"/>
</dbReference>
<evidence type="ECO:0000256" key="5">
    <source>
        <dbReference type="ARBA" id="ARBA00022691"/>
    </source>
</evidence>
<dbReference type="Proteomes" id="UP000078272">
    <property type="component" value="Unassembled WGS sequence"/>
</dbReference>
<protein>
    <submittedName>
        <fullName evidence="7">Precorrin-6Y C5,15-methyltransferase</fullName>
    </submittedName>
</protein>
<keyword evidence="4 7" id="KW-0808">Transferase</keyword>
<dbReference type="InterPro" id="IPR050714">
    <property type="entry name" value="Cobalamin_biosynth_MTase"/>
</dbReference>
<dbReference type="SUPFAM" id="SSF53790">
    <property type="entry name" value="Tetrapyrrole methylase"/>
    <property type="match status" value="1"/>
</dbReference>
<dbReference type="InterPro" id="IPR014008">
    <property type="entry name" value="Cbl_synth_MTase_CbiT"/>
</dbReference>